<dbReference type="SUPFAM" id="SSF56601">
    <property type="entry name" value="beta-lactamase/transpeptidase-like"/>
    <property type="match status" value="1"/>
</dbReference>
<feature type="chain" id="PRO_5011986368" evidence="1">
    <location>
        <begin position="22"/>
        <end position="364"/>
    </location>
</feature>
<dbReference type="STRING" id="1121001.SAMN02745857_03612"/>
<dbReference type="AlphaFoldDB" id="A0A1W1XYX5"/>
<sequence>MPRLAALAALACLLASITIQAAAPPAASAAASAPAAADRLQTLLEQTARQRDVCAAALAVIRQRKVERILTTPGCKGAPPLNGDSLFQAASLSKPLFAYGVLKLVAQGKLALDAPIMRYLPEGYVRRLNPFAADGPTERVSDPQLAAVTVRMALSHRSGLPLWARGPLTFSAAPGSGWRYSGEGYVLLQRAVERITGQPLDQWMAGQVLPSLGMLHSSFVWQPQLDATLQAGQAADGSPRGVVQAVPLAAGTLYTSASDYARFLATLLNDADTLARISDAPGRVDDTLGLSWGQGWGIEKTAHASYLWQPGNNPGYRAFVMLAPASGDGFVLLTNSENGLRLVEPLANHILPDTHRVFDFWMLR</sequence>
<dbReference type="InterPro" id="IPR012338">
    <property type="entry name" value="Beta-lactam/transpept-like"/>
</dbReference>
<reference evidence="3 4" key="1">
    <citation type="submission" date="2017-04" db="EMBL/GenBank/DDBJ databases">
        <authorList>
            <person name="Afonso C.L."/>
            <person name="Miller P.J."/>
            <person name="Scott M.A."/>
            <person name="Spackman E."/>
            <person name="Goraichik I."/>
            <person name="Dimitrov K.M."/>
            <person name="Suarez D.L."/>
            <person name="Swayne D.E."/>
        </authorList>
    </citation>
    <scope>NUCLEOTIDE SEQUENCE [LARGE SCALE GENOMIC DNA]</scope>
    <source>
        <strain evidence="3 4">DSM 23236</strain>
    </source>
</reference>
<dbReference type="PANTHER" id="PTHR43283">
    <property type="entry name" value="BETA-LACTAMASE-RELATED"/>
    <property type="match status" value="1"/>
</dbReference>
<feature type="signal peptide" evidence="1">
    <location>
        <begin position="1"/>
        <end position="21"/>
    </location>
</feature>
<accession>A0A1W1XYX5</accession>
<evidence type="ECO:0000313" key="3">
    <source>
        <dbReference type="EMBL" id="SMC29113.1"/>
    </source>
</evidence>
<evidence type="ECO:0000313" key="4">
    <source>
        <dbReference type="Proteomes" id="UP000192761"/>
    </source>
</evidence>
<organism evidence="3 4">
    <name type="scientific">Andreprevotia lacus DSM 23236</name>
    <dbReference type="NCBI Taxonomy" id="1121001"/>
    <lineage>
        <taxon>Bacteria</taxon>
        <taxon>Pseudomonadati</taxon>
        <taxon>Pseudomonadota</taxon>
        <taxon>Betaproteobacteria</taxon>
        <taxon>Neisseriales</taxon>
        <taxon>Chitinibacteraceae</taxon>
        <taxon>Andreprevotia</taxon>
    </lineage>
</organism>
<protein>
    <submittedName>
        <fullName evidence="3">CubicO group peptidase, beta-lactamase class C family</fullName>
    </submittedName>
</protein>
<keyword evidence="4" id="KW-1185">Reference proteome</keyword>
<dbReference type="Pfam" id="PF00144">
    <property type="entry name" value="Beta-lactamase"/>
    <property type="match status" value="1"/>
</dbReference>
<dbReference type="InterPro" id="IPR001466">
    <property type="entry name" value="Beta-lactam-related"/>
</dbReference>
<dbReference type="Gene3D" id="3.40.710.10">
    <property type="entry name" value="DD-peptidase/beta-lactamase superfamily"/>
    <property type="match status" value="1"/>
</dbReference>
<proteinExistence type="predicted"/>
<evidence type="ECO:0000259" key="2">
    <source>
        <dbReference type="Pfam" id="PF00144"/>
    </source>
</evidence>
<name>A0A1W1XYX5_9NEIS</name>
<dbReference type="PANTHER" id="PTHR43283:SF18">
    <property type="match status" value="1"/>
</dbReference>
<dbReference type="EMBL" id="FWXD01000029">
    <property type="protein sequence ID" value="SMC29113.1"/>
    <property type="molecule type" value="Genomic_DNA"/>
</dbReference>
<dbReference type="RefSeq" id="WP_176217007.1">
    <property type="nucleotide sequence ID" value="NZ_FWXD01000029.1"/>
</dbReference>
<feature type="domain" description="Beta-lactamase-related" evidence="2">
    <location>
        <begin position="42"/>
        <end position="340"/>
    </location>
</feature>
<dbReference type="Proteomes" id="UP000192761">
    <property type="component" value="Unassembled WGS sequence"/>
</dbReference>
<dbReference type="InterPro" id="IPR050789">
    <property type="entry name" value="Diverse_Enzym_Activities"/>
</dbReference>
<keyword evidence="1" id="KW-0732">Signal</keyword>
<evidence type="ECO:0000256" key="1">
    <source>
        <dbReference type="SAM" id="SignalP"/>
    </source>
</evidence>
<gene>
    <name evidence="3" type="ORF">SAMN02745857_03612</name>
</gene>